<dbReference type="EC" id="1.5.1.2" evidence="10 11"/>
<evidence type="ECO:0000256" key="3">
    <source>
        <dbReference type="ARBA" id="ARBA00022490"/>
    </source>
</evidence>
<dbReference type="Proteomes" id="UP001165678">
    <property type="component" value="Unassembled WGS sequence"/>
</dbReference>
<dbReference type="NCBIfam" id="TIGR00112">
    <property type="entry name" value="proC"/>
    <property type="match status" value="1"/>
</dbReference>
<dbReference type="GO" id="GO:0055129">
    <property type="term" value="P:L-proline biosynthetic process"/>
    <property type="evidence" value="ECO:0007669"/>
    <property type="project" value="UniProtKB-UniRule"/>
</dbReference>
<evidence type="ECO:0000256" key="12">
    <source>
        <dbReference type="PIRSR" id="PIRSR000193-1"/>
    </source>
</evidence>
<dbReference type="InterPro" id="IPR000304">
    <property type="entry name" value="Pyrroline-COOH_reductase"/>
</dbReference>
<dbReference type="FunFam" id="3.40.50.720:FF:000105">
    <property type="entry name" value="Pyrroline-5-carboxylate reductase"/>
    <property type="match status" value="1"/>
</dbReference>
<dbReference type="InterPro" id="IPR029036">
    <property type="entry name" value="P5CR_dimer"/>
</dbReference>
<dbReference type="RefSeq" id="WP_265896678.1">
    <property type="nucleotide sequence ID" value="NZ_JAPIVE010000004.1"/>
</dbReference>
<keyword evidence="16" id="KW-1185">Reference proteome</keyword>
<dbReference type="PANTHER" id="PTHR11645">
    <property type="entry name" value="PYRROLINE-5-CARBOXYLATE REDUCTASE"/>
    <property type="match status" value="1"/>
</dbReference>
<accession>A0AA41ZMR5</accession>
<evidence type="ECO:0000256" key="10">
    <source>
        <dbReference type="HAMAP-Rule" id="MF_01925"/>
    </source>
</evidence>
<feature type="domain" description="Pyrroline-5-carboxylate reductase catalytic N-terminal" evidence="13">
    <location>
        <begin position="6"/>
        <end position="99"/>
    </location>
</feature>
<evidence type="ECO:0000256" key="6">
    <source>
        <dbReference type="ARBA" id="ARBA00022857"/>
    </source>
</evidence>
<organism evidence="15 16">
    <name type="scientific">Larsenimonas rhizosphaerae</name>
    <dbReference type="NCBI Taxonomy" id="2944682"/>
    <lineage>
        <taxon>Bacteria</taxon>
        <taxon>Pseudomonadati</taxon>
        <taxon>Pseudomonadota</taxon>
        <taxon>Gammaproteobacteria</taxon>
        <taxon>Oceanospirillales</taxon>
        <taxon>Halomonadaceae</taxon>
        <taxon>Larsenimonas</taxon>
    </lineage>
</organism>
<keyword evidence="6 10" id="KW-0521">NADP</keyword>
<comment type="pathway">
    <text evidence="1 10">Amino-acid biosynthesis; L-proline biosynthesis; L-proline from L-glutamate 5-semialdehyde: step 1/1.</text>
</comment>
<dbReference type="InterPro" id="IPR036291">
    <property type="entry name" value="NAD(P)-bd_dom_sf"/>
</dbReference>
<evidence type="ECO:0000256" key="11">
    <source>
        <dbReference type="NCBIfam" id="TIGR00112"/>
    </source>
</evidence>
<dbReference type="AlphaFoldDB" id="A0AA41ZMR5"/>
<comment type="similarity">
    <text evidence="2 10">Belongs to the pyrroline-5-carboxylate reductase family.</text>
</comment>
<evidence type="ECO:0000256" key="4">
    <source>
        <dbReference type="ARBA" id="ARBA00022605"/>
    </source>
</evidence>
<name>A0AA41ZMR5_9GAMM</name>
<dbReference type="GO" id="GO:0005737">
    <property type="term" value="C:cytoplasm"/>
    <property type="evidence" value="ECO:0007669"/>
    <property type="project" value="UniProtKB-SubCell"/>
</dbReference>
<evidence type="ECO:0000259" key="14">
    <source>
        <dbReference type="Pfam" id="PF14748"/>
    </source>
</evidence>
<evidence type="ECO:0000256" key="1">
    <source>
        <dbReference type="ARBA" id="ARBA00005205"/>
    </source>
</evidence>
<evidence type="ECO:0000256" key="8">
    <source>
        <dbReference type="ARBA" id="ARBA00050547"/>
    </source>
</evidence>
<protein>
    <recommendedName>
        <fullName evidence="10 11">Pyrroline-5-carboxylate reductase</fullName>
        <shortName evidence="10">P5C reductase</shortName>
        <shortName evidence="10">P5CR</shortName>
        <ecNumber evidence="10 11">1.5.1.2</ecNumber>
    </recommendedName>
    <alternativeName>
        <fullName evidence="10">PCA reductase</fullName>
    </alternativeName>
</protein>
<comment type="function">
    <text evidence="10">Catalyzes the reduction of 1-pyrroline-5-carboxylate (PCA) to L-proline.</text>
</comment>
<dbReference type="HAMAP" id="MF_01925">
    <property type="entry name" value="P5C_reductase"/>
    <property type="match status" value="1"/>
</dbReference>
<dbReference type="PANTHER" id="PTHR11645:SF0">
    <property type="entry name" value="PYRROLINE-5-CARBOXYLATE REDUCTASE 3"/>
    <property type="match status" value="1"/>
</dbReference>
<comment type="subcellular location">
    <subcellularLocation>
        <location evidence="10">Cytoplasm</location>
    </subcellularLocation>
</comment>
<evidence type="ECO:0000313" key="15">
    <source>
        <dbReference type="EMBL" id="MCX2525086.1"/>
    </source>
</evidence>
<dbReference type="GO" id="GO:0004735">
    <property type="term" value="F:pyrroline-5-carboxylate reductase activity"/>
    <property type="evidence" value="ECO:0007669"/>
    <property type="project" value="UniProtKB-UniRule"/>
</dbReference>
<gene>
    <name evidence="10 15" type="primary">proC</name>
    <name evidence="15" type="ORF">OQ287_12610</name>
</gene>
<evidence type="ECO:0000256" key="7">
    <source>
        <dbReference type="ARBA" id="ARBA00023002"/>
    </source>
</evidence>
<dbReference type="Pfam" id="PF14748">
    <property type="entry name" value="P5CR_dimer"/>
    <property type="match status" value="1"/>
</dbReference>
<comment type="catalytic activity">
    <reaction evidence="8 10">
        <text>L-proline + NAD(+) = (S)-1-pyrroline-5-carboxylate + NADH + 2 H(+)</text>
        <dbReference type="Rhea" id="RHEA:14105"/>
        <dbReference type="ChEBI" id="CHEBI:15378"/>
        <dbReference type="ChEBI" id="CHEBI:17388"/>
        <dbReference type="ChEBI" id="CHEBI:57540"/>
        <dbReference type="ChEBI" id="CHEBI:57945"/>
        <dbReference type="ChEBI" id="CHEBI:60039"/>
        <dbReference type="EC" id="1.5.1.2"/>
    </reaction>
</comment>
<dbReference type="PIRSF" id="PIRSF000193">
    <property type="entry name" value="Pyrrol-5-carb_rd"/>
    <property type="match status" value="1"/>
</dbReference>
<comment type="catalytic activity">
    <reaction evidence="9 10">
        <text>L-proline + NADP(+) = (S)-1-pyrroline-5-carboxylate + NADPH + 2 H(+)</text>
        <dbReference type="Rhea" id="RHEA:14109"/>
        <dbReference type="ChEBI" id="CHEBI:15378"/>
        <dbReference type="ChEBI" id="CHEBI:17388"/>
        <dbReference type="ChEBI" id="CHEBI:57783"/>
        <dbReference type="ChEBI" id="CHEBI:58349"/>
        <dbReference type="ChEBI" id="CHEBI:60039"/>
        <dbReference type="EC" id="1.5.1.2"/>
    </reaction>
</comment>
<sequence length="274" mass="28942">MAHQHIAFIGAGNMASAIFGGLIDGGFPADHIIAACPDADLLDAVAKRYGVKTTIDNAEAIRQADVVVLAVKPQIMKSVCEPLKSQLKDGPLFISVAAGLKVDTLDHWLGGGQSIIRCMPNTPSLVGAGASGLYGNARVTDTHRTTATELMQAVGIVEWVEEESLLDAVTAVSGSGPAYFFLMIEALEEAGVNRGLPLETARRLAIQTAYGASKMASQSEQDPAQLKRNVMSPKGTTEQAIFSFENAGIKAIFDDATRACSDRASEMSDEFGKI</sequence>
<feature type="binding site" evidence="12">
    <location>
        <position position="57"/>
    </location>
    <ligand>
        <name>NADPH</name>
        <dbReference type="ChEBI" id="CHEBI:57783"/>
    </ligand>
</feature>
<keyword evidence="5 10" id="KW-0641">Proline biosynthesis</keyword>
<reference evidence="15" key="1">
    <citation type="submission" date="2022-11" db="EMBL/GenBank/DDBJ databases">
        <title>Larsenimonas rhizosphaerae sp. nov., isolated from a tidal mudflat.</title>
        <authorList>
            <person name="Lee S.D."/>
            <person name="Kim I.S."/>
        </authorList>
    </citation>
    <scope>NUCLEOTIDE SEQUENCE</scope>
    <source>
        <strain evidence="15">GH2-1</strain>
    </source>
</reference>
<dbReference type="Gene3D" id="1.10.3730.10">
    <property type="entry name" value="ProC C-terminal domain-like"/>
    <property type="match status" value="1"/>
</dbReference>
<comment type="caution">
    <text evidence="15">The sequence shown here is derived from an EMBL/GenBank/DDBJ whole genome shotgun (WGS) entry which is preliminary data.</text>
</comment>
<feature type="domain" description="Pyrroline-5-carboxylate reductase dimerisation" evidence="14">
    <location>
        <begin position="163"/>
        <end position="267"/>
    </location>
</feature>
<dbReference type="SUPFAM" id="SSF48179">
    <property type="entry name" value="6-phosphogluconate dehydrogenase C-terminal domain-like"/>
    <property type="match status" value="1"/>
</dbReference>
<dbReference type="Gene3D" id="3.40.50.720">
    <property type="entry name" value="NAD(P)-binding Rossmann-like Domain"/>
    <property type="match status" value="1"/>
</dbReference>
<dbReference type="InterPro" id="IPR008927">
    <property type="entry name" value="6-PGluconate_DH-like_C_sf"/>
</dbReference>
<evidence type="ECO:0000313" key="16">
    <source>
        <dbReference type="Proteomes" id="UP001165678"/>
    </source>
</evidence>
<evidence type="ECO:0000256" key="9">
    <source>
        <dbReference type="ARBA" id="ARBA00052690"/>
    </source>
</evidence>
<evidence type="ECO:0000259" key="13">
    <source>
        <dbReference type="Pfam" id="PF03807"/>
    </source>
</evidence>
<dbReference type="InterPro" id="IPR028939">
    <property type="entry name" value="P5C_Rdtase_cat_N"/>
</dbReference>
<dbReference type="EMBL" id="JAPIVE010000004">
    <property type="protein sequence ID" value="MCX2525086.1"/>
    <property type="molecule type" value="Genomic_DNA"/>
</dbReference>
<dbReference type="Pfam" id="PF03807">
    <property type="entry name" value="F420_oxidored"/>
    <property type="match status" value="1"/>
</dbReference>
<dbReference type="FunFam" id="1.10.3730.10:FF:000001">
    <property type="entry name" value="Pyrroline-5-carboxylate reductase"/>
    <property type="match status" value="1"/>
</dbReference>
<dbReference type="SUPFAM" id="SSF51735">
    <property type="entry name" value="NAD(P)-binding Rossmann-fold domains"/>
    <property type="match status" value="1"/>
</dbReference>
<evidence type="ECO:0000256" key="2">
    <source>
        <dbReference type="ARBA" id="ARBA00005525"/>
    </source>
</evidence>
<proteinExistence type="inferred from homology"/>
<evidence type="ECO:0000256" key="5">
    <source>
        <dbReference type="ARBA" id="ARBA00022650"/>
    </source>
</evidence>
<feature type="binding site" evidence="12">
    <location>
        <begin position="70"/>
        <end position="73"/>
    </location>
    <ligand>
        <name>NADP(+)</name>
        <dbReference type="ChEBI" id="CHEBI:58349"/>
    </ligand>
</feature>
<keyword evidence="7 10" id="KW-0560">Oxidoreductase</keyword>
<keyword evidence="4 10" id="KW-0028">Amino-acid biosynthesis</keyword>
<keyword evidence="3 10" id="KW-0963">Cytoplasm</keyword>
<feature type="binding site" evidence="12">
    <location>
        <begin position="9"/>
        <end position="14"/>
    </location>
    <ligand>
        <name>NADP(+)</name>
        <dbReference type="ChEBI" id="CHEBI:58349"/>
    </ligand>
</feature>